<organism evidence="1 2">
    <name type="scientific">Eimeria maxima</name>
    <name type="common">Coccidian parasite</name>
    <dbReference type="NCBI Taxonomy" id="5804"/>
    <lineage>
        <taxon>Eukaryota</taxon>
        <taxon>Sar</taxon>
        <taxon>Alveolata</taxon>
        <taxon>Apicomplexa</taxon>
        <taxon>Conoidasida</taxon>
        <taxon>Coccidia</taxon>
        <taxon>Eucoccidiorida</taxon>
        <taxon>Eimeriorina</taxon>
        <taxon>Eimeriidae</taxon>
        <taxon>Eimeria</taxon>
    </lineage>
</organism>
<evidence type="ECO:0000313" key="2">
    <source>
        <dbReference type="Proteomes" id="UP000030763"/>
    </source>
</evidence>
<reference evidence="1" key="1">
    <citation type="submission" date="2013-10" db="EMBL/GenBank/DDBJ databases">
        <title>Genomic analysis of the causative agents of coccidiosis in chickens.</title>
        <authorList>
            <person name="Reid A.J."/>
            <person name="Blake D."/>
            <person name="Billington K."/>
            <person name="Browne H."/>
            <person name="Dunn M."/>
            <person name="Hung S."/>
            <person name="Kawahara F."/>
            <person name="Miranda-Saavedra D."/>
            <person name="Mourier T."/>
            <person name="Nagra H."/>
            <person name="Otto T.D."/>
            <person name="Rawlings N."/>
            <person name="Sanchez A."/>
            <person name="Sanders M."/>
            <person name="Subramaniam C."/>
            <person name="Tay Y."/>
            <person name="Dear P."/>
            <person name="Doerig C."/>
            <person name="Gruber A."/>
            <person name="Parkinson J."/>
            <person name="Shirley M."/>
            <person name="Wan K.L."/>
            <person name="Berriman M."/>
            <person name="Tomley F."/>
            <person name="Pain A."/>
        </authorList>
    </citation>
    <scope>NUCLEOTIDE SEQUENCE [LARGE SCALE GENOMIC DNA]</scope>
    <source>
        <strain evidence="1">Weybridge</strain>
    </source>
</reference>
<name>U6M909_EIMMA</name>
<dbReference type="AlphaFoldDB" id="U6M909"/>
<dbReference type="RefSeq" id="XP_013334793.1">
    <property type="nucleotide sequence ID" value="XM_013479339.1"/>
</dbReference>
<sequence>MYADLSYDISSEDEFAEELVKLFKVVADNLQITQNVEERLAVASRIKEVYGFRKAAKIRGTTAAAAALNKASRAAAAAAAAGDGTAAAAAADIWRRTWGVQTDADVALKWLQQQMNPSTINPAILRAQFVAIFPDAGPVVQQHGEIEVPPSPREPPGFFTRVWHYIAGAPPPPPPKKIPDPLEVSIHPISAADYM</sequence>
<protein>
    <submittedName>
        <fullName evidence="1">Uncharacterized protein</fullName>
    </submittedName>
</protein>
<dbReference type="GeneID" id="25338801"/>
<dbReference type="Proteomes" id="UP000030763">
    <property type="component" value="Unassembled WGS sequence"/>
</dbReference>
<reference evidence="1" key="2">
    <citation type="submission" date="2013-10" db="EMBL/GenBank/DDBJ databases">
        <authorList>
            <person name="Aslett M."/>
        </authorList>
    </citation>
    <scope>NUCLEOTIDE SEQUENCE [LARGE SCALE GENOMIC DNA]</scope>
    <source>
        <strain evidence="1">Weybridge</strain>
    </source>
</reference>
<gene>
    <name evidence="1" type="ORF">EMWEY_00048150</name>
</gene>
<dbReference type="EMBL" id="HG719499">
    <property type="protein sequence ID" value="CDJ58145.1"/>
    <property type="molecule type" value="Genomic_DNA"/>
</dbReference>
<dbReference type="OrthoDB" id="347551at2759"/>
<dbReference type="OMA" id="FTRVWHY"/>
<keyword evidence="2" id="KW-1185">Reference proteome</keyword>
<dbReference type="VEuPathDB" id="ToxoDB:EMWEY_00048150"/>
<proteinExistence type="predicted"/>
<evidence type="ECO:0000313" key="1">
    <source>
        <dbReference type="EMBL" id="CDJ58145.1"/>
    </source>
</evidence>
<accession>U6M909</accession>